<dbReference type="SUPFAM" id="SSF52540">
    <property type="entry name" value="P-loop containing nucleoside triphosphate hydrolases"/>
    <property type="match status" value="1"/>
</dbReference>
<sequence length="547" mass="61550">MREKLQTLPLSELKEMAKSRGIKGISSLRKAEIIDLLCAEAEKNPEVKPAEIKREEKAETPRRQEASRSQEAYRPQDQSHAPERNQSRSQDYQENRNDSRGTDNRRPVSRGYDNKYTQNRTQSPKPHGNSGMNNSMSQNSTPSQSEGERFTRADNRSDSMGLSSQDMAELDSGIEANGILEVMPDGFGFIRCENFLPGENDVYVAPSQIRRFNLKTGDIIVGNRRVKSATEKFAALLYIKTVNGYPLSATETRPNFEDLTPIFPNRRLHMETPGERNTVAMRVLDLLAPIGKGQRGMIVSPPKAGKTTLLKQVAKAVTTNNPDMHLMILLIDERPEEVTDIKEAIVGPNVEVIYSTFDELPDRHKRVSEMVIERAKRLVEHGRDVIILLDSITRLARAYNLTVAPSGRTLSGGLDPAALHMPKRFFGAARNMREGGSLTVLATALVETGSRMDDVVYEEFKGTGNMELVLDRKLSEKRIFPAIDILKSGTRRDDLLLSREEAEAVDIIRKATNSLKPEDAVEKVLDLFARTRNNREFVENAKRIRFF</sequence>
<feature type="compositionally biased region" description="Low complexity" evidence="12">
    <location>
        <begin position="128"/>
        <end position="140"/>
    </location>
</feature>
<dbReference type="Pfam" id="PF07497">
    <property type="entry name" value="Rho_RNA_bind"/>
    <property type="match status" value="1"/>
</dbReference>
<dbReference type="InterPro" id="IPR000194">
    <property type="entry name" value="ATPase_F1/V1/A1_a/bsu_nucl-bd"/>
</dbReference>
<dbReference type="Proteomes" id="UP000095512">
    <property type="component" value="Unassembled WGS sequence"/>
</dbReference>
<dbReference type="InterPro" id="IPR027417">
    <property type="entry name" value="P-loop_NTPase"/>
</dbReference>
<dbReference type="Gene3D" id="1.10.720.10">
    <property type="match status" value="1"/>
</dbReference>
<feature type="domain" description="Rho RNA-BD" evidence="13">
    <location>
        <begin position="173"/>
        <end position="246"/>
    </location>
</feature>
<dbReference type="GO" id="GO:0016787">
    <property type="term" value="F:hydrolase activity"/>
    <property type="evidence" value="ECO:0007669"/>
    <property type="project" value="UniProtKB-KW"/>
</dbReference>
<keyword evidence="17" id="KW-1185">Reference proteome</keyword>
<dbReference type="Pfam" id="PF07498">
    <property type="entry name" value="Rho_N"/>
    <property type="match status" value="1"/>
</dbReference>
<evidence type="ECO:0000256" key="8">
    <source>
        <dbReference type="ARBA" id="ARBA00023163"/>
    </source>
</evidence>
<protein>
    <recommendedName>
        <fullName evidence="9 10">Transcription termination factor Rho</fullName>
        <ecNumber evidence="9 10">3.6.4.-</ecNumber>
    </recommendedName>
    <alternativeName>
        <fullName evidence="9">ATP-dependent helicase Rho</fullName>
    </alternativeName>
</protein>
<organism evidence="14 16">
    <name type="scientific">Enterocloster clostridioformis</name>
    <dbReference type="NCBI Taxonomy" id="1531"/>
    <lineage>
        <taxon>Bacteria</taxon>
        <taxon>Bacillati</taxon>
        <taxon>Bacillota</taxon>
        <taxon>Clostridia</taxon>
        <taxon>Lachnospirales</taxon>
        <taxon>Lachnospiraceae</taxon>
        <taxon>Enterocloster</taxon>
    </lineage>
</organism>
<keyword evidence="6 9" id="KW-0694">RNA-binding</keyword>
<comment type="function">
    <text evidence="9">Facilitates transcription termination by a mechanism that involves Rho binding to the nascent RNA, activation of Rho's RNA-dependent ATPase activity, and release of the mRNA from the DNA template.</text>
</comment>
<reference evidence="14 16" key="1">
    <citation type="submission" date="2015-09" db="EMBL/GenBank/DDBJ databases">
        <authorList>
            <consortium name="Pathogen Informatics"/>
        </authorList>
    </citation>
    <scope>NUCLEOTIDE SEQUENCE [LARGE SCALE GENOMIC DNA]</scope>
    <source>
        <strain evidence="14 16">2789STDY5834865</strain>
    </source>
</reference>
<evidence type="ECO:0000313" key="15">
    <source>
        <dbReference type="EMBL" id="SQB10419.1"/>
    </source>
</evidence>
<dbReference type="InterPro" id="IPR041703">
    <property type="entry name" value="Rho_factor_ATP-bd"/>
</dbReference>
<feature type="region of interest" description="Disordered" evidence="12">
    <location>
        <begin position="39"/>
        <end position="165"/>
    </location>
</feature>
<dbReference type="GO" id="GO:0008186">
    <property type="term" value="F:ATP-dependent activity, acting on RNA"/>
    <property type="evidence" value="ECO:0007669"/>
    <property type="project" value="UniProtKB-UniRule"/>
</dbReference>
<dbReference type="InterPro" id="IPR011113">
    <property type="entry name" value="Rho_RNA-bd"/>
</dbReference>
<evidence type="ECO:0000256" key="5">
    <source>
        <dbReference type="ARBA" id="ARBA00022840"/>
    </source>
</evidence>
<keyword evidence="7 9" id="KW-0805">Transcription regulation</keyword>
<evidence type="ECO:0000256" key="12">
    <source>
        <dbReference type="SAM" id="MobiDB-lite"/>
    </source>
</evidence>
<dbReference type="InterPro" id="IPR004665">
    <property type="entry name" value="Term_rho"/>
</dbReference>
<dbReference type="SMART" id="SM00959">
    <property type="entry name" value="Rho_N"/>
    <property type="match status" value="1"/>
</dbReference>
<evidence type="ECO:0000313" key="16">
    <source>
        <dbReference type="Proteomes" id="UP000095512"/>
    </source>
</evidence>
<evidence type="ECO:0000256" key="1">
    <source>
        <dbReference type="ARBA" id="ARBA00022472"/>
    </source>
</evidence>
<feature type="binding site" evidence="9">
    <location>
        <begin position="303"/>
        <end position="308"/>
    </location>
    <ligand>
        <name>ATP</name>
        <dbReference type="ChEBI" id="CHEBI:30616"/>
    </ligand>
</feature>
<dbReference type="NCBIfam" id="NF006886">
    <property type="entry name" value="PRK09376.1"/>
    <property type="match status" value="1"/>
</dbReference>
<dbReference type="PROSITE" id="PS51856">
    <property type="entry name" value="RHO_RNA_BD"/>
    <property type="match status" value="1"/>
</dbReference>
<comment type="similarity">
    <text evidence="9 11">Belongs to the Rho family.</text>
</comment>
<proteinExistence type="inferred from homology"/>
<feature type="compositionally biased region" description="Basic and acidic residues" evidence="12">
    <location>
        <begin position="40"/>
        <end position="68"/>
    </location>
</feature>
<keyword evidence="8 9" id="KW-0804">Transcription</keyword>
<dbReference type="SUPFAM" id="SSF50249">
    <property type="entry name" value="Nucleic acid-binding proteins"/>
    <property type="match status" value="1"/>
</dbReference>
<feature type="binding site" evidence="9">
    <location>
        <position position="334"/>
    </location>
    <ligand>
        <name>ATP</name>
        <dbReference type="ChEBI" id="CHEBI:30616"/>
    </ligand>
</feature>
<dbReference type="Gene3D" id="3.40.50.300">
    <property type="entry name" value="P-loop containing nucleotide triphosphate hydrolases"/>
    <property type="match status" value="1"/>
</dbReference>
<dbReference type="PANTHER" id="PTHR46425:SF1">
    <property type="entry name" value="TRANSCRIPTION TERMINATION FACTOR RHO"/>
    <property type="match status" value="1"/>
</dbReference>
<evidence type="ECO:0000256" key="6">
    <source>
        <dbReference type="ARBA" id="ARBA00022884"/>
    </source>
</evidence>
<keyword evidence="1 9" id="KW-0806">Transcription termination</keyword>
<dbReference type="GO" id="GO:0004386">
    <property type="term" value="F:helicase activity"/>
    <property type="evidence" value="ECO:0007669"/>
    <property type="project" value="UniProtKB-UniRule"/>
</dbReference>
<evidence type="ECO:0000256" key="2">
    <source>
        <dbReference type="ARBA" id="ARBA00022741"/>
    </source>
</evidence>
<keyword evidence="3 9" id="KW-0378">Hydrolase</keyword>
<reference evidence="15 17" key="2">
    <citation type="submission" date="2018-06" db="EMBL/GenBank/DDBJ databases">
        <authorList>
            <consortium name="Pathogen Informatics"/>
            <person name="Doyle S."/>
        </authorList>
    </citation>
    <scope>NUCLEOTIDE SEQUENCE [LARGE SCALE GENOMIC DNA]</scope>
    <source>
        <strain evidence="15 17">NCTC11224</strain>
    </source>
</reference>
<dbReference type="InterPro" id="IPR003593">
    <property type="entry name" value="AAA+_ATPase"/>
</dbReference>
<feature type="binding site" evidence="9">
    <location>
        <begin position="291"/>
        <end position="296"/>
    </location>
    <ligand>
        <name>ATP</name>
        <dbReference type="ChEBI" id="CHEBI:30616"/>
    </ligand>
</feature>
<evidence type="ECO:0000313" key="14">
    <source>
        <dbReference type="EMBL" id="CUQ22695.1"/>
    </source>
</evidence>
<name>A0A174USN0_9FIRM</name>
<dbReference type="GO" id="GO:0005524">
    <property type="term" value="F:ATP binding"/>
    <property type="evidence" value="ECO:0007669"/>
    <property type="project" value="UniProtKB-UniRule"/>
</dbReference>
<dbReference type="GO" id="GO:0003723">
    <property type="term" value="F:RNA binding"/>
    <property type="evidence" value="ECO:0007669"/>
    <property type="project" value="UniProtKB-UniRule"/>
</dbReference>
<dbReference type="RefSeq" id="WP_022202077.1">
    <property type="nucleotide sequence ID" value="NZ_CATYWZ010000216.1"/>
</dbReference>
<dbReference type="EC" id="3.6.4.-" evidence="9 10"/>
<dbReference type="Gene3D" id="2.40.50.140">
    <property type="entry name" value="Nucleic acid-binding proteins"/>
    <property type="match status" value="1"/>
</dbReference>
<evidence type="ECO:0000256" key="11">
    <source>
        <dbReference type="PROSITE-ProRule" id="PRU01203"/>
    </source>
</evidence>
<feature type="compositionally biased region" description="Polar residues" evidence="12">
    <location>
        <begin position="115"/>
        <end position="124"/>
    </location>
</feature>
<evidence type="ECO:0000259" key="13">
    <source>
        <dbReference type="PROSITE" id="PS51856"/>
    </source>
</evidence>
<dbReference type="InterPro" id="IPR011112">
    <property type="entry name" value="Rho-like_N"/>
</dbReference>
<dbReference type="CDD" id="cd01128">
    <property type="entry name" value="rho_factor_C"/>
    <property type="match status" value="1"/>
</dbReference>
<feature type="compositionally biased region" description="Basic and acidic residues" evidence="12">
    <location>
        <begin position="146"/>
        <end position="157"/>
    </location>
</feature>
<dbReference type="CDD" id="cd04459">
    <property type="entry name" value="Rho_CSD"/>
    <property type="match status" value="1"/>
</dbReference>
<dbReference type="HAMAP" id="MF_01884">
    <property type="entry name" value="Rho"/>
    <property type="match status" value="1"/>
</dbReference>
<keyword evidence="5 9" id="KW-0067">ATP-binding</keyword>
<dbReference type="InterPro" id="IPR011129">
    <property type="entry name" value="CSD"/>
</dbReference>
<dbReference type="AlphaFoldDB" id="A0A174USN0"/>
<feature type="compositionally biased region" description="Basic and acidic residues" evidence="12">
    <location>
        <begin position="80"/>
        <end position="106"/>
    </location>
</feature>
<evidence type="ECO:0000256" key="3">
    <source>
        <dbReference type="ARBA" id="ARBA00022801"/>
    </source>
</evidence>
<dbReference type="GO" id="GO:0006353">
    <property type="term" value="P:DNA-templated transcription termination"/>
    <property type="evidence" value="ECO:0007669"/>
    <property type="project" value="UniProtKB-UniRule"/>
</dbReference>
<comment type="caution">
    <text evidence="9">Lacks conserved residue(s) required for the propagation of feature annotation.</text>
</comment>
<dbReference type="Proteomes" id="UP000251853">
    <property type="component" value="Unassembled WGS sequence"/>
</dbReference>
<dbReference type="SMART" id="SM00357">
    <property type="entry name" value="CSP"/>
    <property type="match status" value="1"/>
</dbReference>
<accession>A0A174USN0</accession>
<dbReference type="SMART" id="SM00382">
    <property type="entry name" value="AAA"/>
    <property type="match status" value="1"/>
</dbReference>
<dbReference type="EMBL" id="UAVW01000004">
    <property type="protein sequence ID" value="SQB10419.1"/>
    <property type="molecule type" value="Genomic_DNA"/>
</dbReference>
<dbReference type="InterPro" id="IPR012340">
    <property type="entry name" value="NA-bd_OB-fold"/>
</dbReference>
<dbReference type="PANTHER" id="PTHR46425">
    <property type="entry name" value="TRANSCRIPTION TERMINATION FACTOR RHO"/>
    <property type="match status" value="1"/>
</dbReference>
<dbReference type="NCBIfam" id="TIGR00767">
    <property type="entry name" value="rho"/>
    <property type="match status" value="1"/>
</dbReference>
<evidence type="ECO:0000256" key="10">
    <source>
        <dbReference type="NCBIfam" id="TIGR00767"/>
    </source>
</evidence>
<evidence type="ECO:0000256" key="4">
    <source>
        <dbReference type="ARBA" id="ARBA00022806"/>
    </source>
</evidence>
<evidence type="ECO:0000256" key="7">
    <source>
        <dbReference type="ARBA" id="ARBA00023015"/>
    </source>
</evidence>
<gene>
    <name evidence="9 14" type="primary">rho</name>
    <name evidence="14" type="ORF">ERS852480_05199</name>
    <name evidence="15" type="ORF">NCTC11224_01740</name>
</gene>
<keyword evidence="4 9" id="KW-0347">Helicase</keyword>
<dbReference type="Pfam" id="PF00006">
    <property type="entry name" value="ATP-synt_ab"/>
    <property type="match status" value="1"/>
</dbReference>
<comment type="subunit">
    <text evidence="9">Homohexamer. The homohexamer assembles into an open ring structure.</text>
</comment>
<dbReference type="EMBL" id="CZAB01000122">
    <property type="protein sequence ID" value="CUQ22695.1"/>
    <property type="molecule type" value="Genomic_DNA"/>
</dbReference>
<keyword evidence="2 9" id="KW-0547">Nucleotide-binding</keyword>
<evidence type="ECO:0000313" key="17">
    <source>
        <dbReference type="Proteomes" id="UP000251853"/>
    </source>
</evidence>
<evidence type="ECO:0000256" key="9">
    <source>
        <dbReference type="HAMAP-Rule" id="MF_01884"/>
    </source>
</evidence>